<evidence type="ECO:0000256" key="1">
    <source>
        <dbReference type="ARBA" id="ARBA00022801"/>
    </source>
</evidence>
<dbReference type="InterPro" id="IPR015910">
    <property type="entry name" value="I/U_nuclsd_hydro_CS"/>
</dbReference>
<dbReference type="AlphaFoldDB" id="S5DLQ8"/>
<name>S5DLQ8_9ACTN</name>
<dbReference type="SUPFAM" id="SSF53590">
    <property type="entry name" value="Nucleoside hydrolase"/>
    <property type="match status" value="1"/>
</dbReference>
<dbReference type="Gene3D" id="3.90.245.10">
    <property type="entry name" value="Ribonucleoside hydrolase-like"/>
    <property type="match status" value="1"/>
</dbReference>
<evidence type="ECO:0000256" key="2">
    <source>
        <dbReference type="ARBA" id="ARBA00023295"/>
    </source>
</evidence>
<sequence>MTKRKFFIDTDTASDDAVALLMALETPDVEVLGVSIVSGNMPVEQGSINARYTIELCKKDTSVYVGYDKPMVKKREHADWFHGPDGMGNMNYPDPKSSENKSDYKEVLNTLINQYPNEITVVTLGPLTNLGQFVLEYPESYQKIKDIYIMGGASTTVGNVTPAAEYNIWCDPEAADIVFQSGHSDITMIGWELCRGGANLTESEMDFVYSFKTAKGDFAIDCNKHALDSSQNWLGDPGLGLPDPVAMAVALNKKVVLKAGRHNVKIVLDGPARGMTIVDELNVGESEPHIDENWSHTTKNINVIWEINNQEWKETLYKTLKN</sequence>
<dbReference type="EMBL" id="KC811142">
    <property type="protein sequence ID" value="AGQ19794.1"/>
    <property type="molecule type" value="Genomic_DNA"/>
</dbReference>
<keyword evidence="2" id="KW-0326">Glycosidase</keyword>
<dbReference type="Pfam" id="PF01156">
    <property type="entry name" value="IU_nuc_hydro"/>
    <property type="match status" value="1"/>
</dbReference>
<keyword evidence="1 4" id="KW-0378">Hydrolase</keyword>
<dbReference type="PANTHER" id="PTHR46190">
    <property type="entry name" value="SI:CH211-201H21.5-RELATED"/>
    <property type="match status" value="1"/>
</dbReference>
<dbReference type="GO" id="GO:0016799">
    <property type="term" value="F:hydrolase activity, hydrolyzing N-glycosyl compounds"/>
    <property type="evidence" value="ECO:0007669"/>
    <property type="project" value="InterPro"/>
</dbReference>
<dbReference type="InterPro" id="IPR001910">
    <property type="entry name" value="Inosine/uridine_hydrolase_dom"/>
</dbReference>
<proteinExistence type="predicted"/>
<protein>
    <submittedName>
        <fullName evidence="4">Inosine-uridine nucleoside N-ribohydrolase</fullName>
    </submittedName>
</protein>
<organism evidence="4">
    <name type="scientific">Candidatus Actinomarina minuta</name>
    <dbReference type="NCBI Taxonomy" id="1389454"/>
    <lineage>
        <taxon>Bacteria</taxon>
        <taxon>Bacillati</taxon>
        <taxon>Actinomycetota</taxon>
        <taxon>Actinomycetes</taxon>
        <taxon>Candidatus Actinomarinidae</taxon>
        <taxon>Candidatus Actinomarinales</taxon>
        <taxon>Candidatus Actinomarineae</taxon>
        <taxon>Candidatus Actinomarinaceae</taxon>
        <taxon>Candidatus Actinomarina</taxon>
    </lineage>
</organism>
<dbReference type="InterPro" id="IPR036452">
    <property type="entry name" value="Ribo_hydro-like"/>
</dbReference>
<feature type="domain" description="Inosine/uridine-preferring nucleoside hydrolase" evidence="3">
    <location>
        <begin position="7"/>
        <end position="312"/>
    </location>
</feature>
<accession>S5DLQ8</accession>
<reference evidence="4" key="1">
    <citation type="journal article" date="2013" name="Sci. Rep.">
        <title>Metagenomics uncovers a new group of low GC and ultra-small marine Actinobacteria.</title>
        <authorList>
            <person name="Ghai R."/>
            <person name="Mizuno C.M."/>
            <person name="Picazo A."/>
            <person name="Camacho A."/>
            <person name="Rodriguez-Valera F."/>
        </authorList>
    </citation>
    <scope>NUCLEOTIDE SEQUENCE</scope>
</reference>
<evidence type="ECO:0000259" key="3">
    <source>
        <dbReference type="Pfam" id="PF01156"/>
    </source>
</evidence>
<dbReference type="PANTHER" id="PTHR46190:SF1">
    <property type="entry name" value="SI:CH211-201H21.5"/>
    <property type="match status" value="1"/>
</dbReference>
<evidence type="ECO:0000313" key="4">
    <source>
        <dbReference type="EMBL" id="AGQ19794.1"/>
    </source>
</evidence>
<dbReference type="PROSITE" id="PS01247">
    <property type="entry name" value="IUNH"/>
    <property type="match status" value="1"/>
</dbReference>
<dbReference type="InterPro" id="IPR052775">
    <property type="entry name" value="IUN_hydrolase"/>
</dbReference>